<accession>A0A7W6M835</accession>
<keyword evidence="3" id="KW-0255">Endonuclease</keyword>
<dbReference type="EMBL" id="JACIFU010000002">
    <property type="protein sequence ID" value="MBB4174164.1"/>
    <property type="molecule type" value="Genomic_DNA"/>
</dbReference>
<feature type="region of interest" description="Disordered" evidence="1">
    <location>
        <begin position="71"/>
        <end position="172"/>
    </location>
</feature>
<dbReference type="RefSeq" id="WP_025057025.1">
    <property type="nucleotide sequence ID" value="NZ_JACIFU010000002.1"/>
</dbReference>
<dbReference type="AlphaFoldDB" id="A0A7W6M835"/>
<dbReference type="Gene3D" id="1.10.150.20">
    <property type="entry name" value="5' to 3' exonuclease, C-terminal subdomain"/>
    <property type="match status" value="1"/>
</dbReference>
<organism evidence="3 4">
    <name type="scientific">Sulfitobacter noctilucicola</name>
    <dbReference type="NCBI Taxonomy" id="1342301"/>
    <lineage>
        <taxon>Bacteria</taxon>
        <taxon>Pseudomonadati</taxon>
        <taxon>Pseudomonadota</taxon>
        <taxon>Alphaproteobacteria</taxon>
        <taxon>Rhodobacterales</taxon>
        <taxon>Roseobacteraceae</taxon>
        <taxon>Sulfitobacter</taxon>
    </lineage>
</organism>
<reference evidence="3 4" key="1">
    <citation type="submission" date="2020-08" db="EMBL/GenBank/DDBJ databases">
        <title>Genomic Encyclopedia of Type Strains, Phase IV (KMG-IV): sequencing the most valuable type-strain genomes for metagenomic binning, comparative biology and taxonomic classification.</title>
        <authorList>
            <person name="Goeker M."/>
        </authorList>
    </citation>
    <scope>NUCLEOTIDE SEQUENCE [LARGE SCALE GENOMIC DNA]</scope>
    <source>
        <strain evidence="3 4">DSM 101015</strain>
    </source>
</reference>
<dbReference type="Proteomes" id="UP000565745">
    <property type="component" value="Unassembled WGS sequence"/>
</dbReference>
<evidence type="ECO:0000313" key="3">
    <source>
        <dbReference type="EMBL" id="MBB4174164.1"/>
    </source>
</evidence>
<evidence type="ECO:0000313" key="4">
    <source>
        <dbReference type="Proteomes" id="UP000565745"/>
    </source>
</evidence>
<proteinExistence type="predicted"/>
<feature type="compositionally biased region" description="Low complexity" evidence="1">
    <location>
        <begin position="90"/>
        <end position="154"/>
    </location>
</feature>
<evidence type="ECO:0000256" key="2">
    <source>
        <dbReference type="SAM" id="Phobius"/>
    </source>
</evidence>
<feature type="transmembrane region" description="Helical" evidence="2">
    <location>
        <begin position="38"/>
        <end position="60"/>
    </location>
</feature>
<evidence type="ECO:0000256" key="1">
    <source>
        <dbReference type="SAM" id="MobiDB-lite"/>
    </source>
</evidence>
<keyword evidence="2" id="KW-1133">Transmembrane helix</keyword>
<dbReference type="GO" id="GO:0004519">
    <property type="term" value="F:endonuclease activity"/>
    <property type="evidence" value="ECO:0007669"/>
    <property type="project" value="UniProtKB-KW"/>
</dbReference>
<name>A0A7W6M835_9RHOB</name>
<feature type="compositionally biased region" description="Basic and acidic residues" evidence="1">
    <location>
        <begin position="71"/>
        <end position="88"/>
    </location>
</feature>
<feature type="region of interest" description="Disordered" evidence="1">
    <location>
        <begin position="218"/>
        <end position="237"/>
    </location>
</feature>
<comment type="caution">
    <text evidence="3">The sequence shown here is derived from an EMBL/GenBank/DDBJ whole genome shotgun (WGS) entry which is preliminary data.</text>
</comment>
<keyword evidence="3" id="KW-0540">Nuclease</keyword>
<sequence length="327" mass="34219">MSEKQNSFECKTVCWAIAALVGFVSMIMLYMLAEFGALQAIFTGALIGLILGFILSLFICRSSTAANDLNAEEKPAQRYAREAEEKKASRVASSGATTGAASHNTSAEAATGGASAATPATAGTTAANTDTAANTKAAKPAQAADTSSANTTAAPLMSGGIKPSAPLAGQAELASRKGEWKYEAKKDTGAKVNKAKAMPAGETVAPAVAPDADAVDGATIAKEPTSKSKPKRAPVAADGKPELFETAPADGGDDLKLISGVGPKLEQTLNEMGIYRFEQVAAWRKKEIEWVDSRLRFKGRIERDNWMSQAKILAKGGETEFSKRKKK</sequence>
<keyword evidence="4" id="KW-1185">Reference proteome</keyword>
<keyword evidence="3" id="KW-0378">Hydrolase</keyword>
<gene>
    <name evidence="3" type="ORF">GGR93_001937</name>
</gene>
<keyword evidence="2" id="KW-0472">Membrane</keyword>
<feature type="region of interest" description="Disordered" evidence="1">
    <location>
        <begin position="188"/>
        <end position="210"/>
    </location>
</feature>
<dbReference type="OrthoDB" id="9807941at2"/>
<feature type="transmembrane region" description="Helical" evidence="2">
    <location>
        <begin position="12"/>
        <end position="32"/>
    </location>
</feature>
<keyword evidence="2" id="KW-0812">Transmembrane</keyword>
<protein>
    <submittedName>
        <fullName evidence="3">Putative flap endonuclease-1-like 5' DNA nuclease</fullName>
    </submittedName>
</protein>